<name>A0A4D9CYK9_9STRA</name>
<protein>
    <recommendedName>
        <fullName evidence="2">Fido domain-containing protein</fullName>
    </recommendedName>
</protein>
<sequence length="449" mass="49399">MKPPATPAVAHLGRSFSDDPHRYFPDPDEPMERLDDDVDLSAFQPEETGKGEGEEGATGGGGFRSASSSPHSLKVPRNKRCVSINDAYTISLGTGEVVEKMGGGGGGGGGSGGRGGSHKPSFSMTNLPKGMSRELVAELAQSSLKSSLLRRAQSLPRIEDSKDKRLLQAVKNQQVGAEEGPEGQGEGEDKDEGRSWWLRARRGSGWLRKREEEEGGGDARELRWDWYQQALKRETGVVTHYLYRTFLHPKELAKGWSNLHRSVDHLWAEDRPATGIFILYKSVLEFLHPFHDGNGRFARVVASVLLRRAGFPRALIHSENKILSLTEFFDIVSKEVSARGAKARQRLQHPEERREEVRVQDEATAGAGGGKEERSGSMAYRGSKFDESMVVVGRGALHVMIFTSFGPLPFRWVERVGGRNGVAGTKGIRRRGGEAEEGKEGCNRRGNSR</sequence>
<feature type="domain" description="Fido" evidence="2">
    <location>
        <begin position="218"/>
        <end position="350"/>
    </location>
</feature>
<gene>
    <name evidence="3" type="ORF">NSK_006219</name>
</gene>
<feature type="compositionally biased region" description="Basic and acidic residues" evidence="1">
    <location>
        <begin position="348"/>
        <end position="361"/>
    </location>
</feature>
<reference evidence="3 4" key="1">
    <citation type="submission" date="2019-01" db="EMBL/GenBank/DDBJ databases">
        <title>Nuclear Genome Assembly of the Microalgal Biofuel strain Nannochloropsis salina CCMP1776.</title>
        <authorList>
            <person name="Hovde B."/>
        </authorList>
    </citation>
    <scope>NUCLEOTIDE SEQUENCE [LARGE SCALE GENOMIC DNA]</scope>
    <source>
        <strain evidence="3 4">CCMP1776</strain>
    </source>
</reference>
<dbReference type="EMBL" id="SDOX01000107">
    <property type="protein sequence ID" value="TFJ82475.1"/>
    <property type="molecule type" value="Genomic_DNA"/>
</dbReference>
<feature type="region of interest" description="Disordered" evidence="1">
    <location>
        <begin position="101"/>
        <end position="127"/>
    </location>
</feature>
<dbReference type="InterPro" id="IPR036597">
    <property type="entry name" value="Fido-like_dom_sf"/>
</dbReference>
<feature type="region of interest" description="Disordered" evidence="1">
    <location>
        <begin position="342"/>
        <end position="379"/>
    </location>
</feature>
<proteinExistence type="predicted"/>
<evidence type="ECO:0000313" key="3">
    <source>
        <dbReference type="EMBL" id="TFJ82475.1"/>
    </source>
</evidence>
<feature type="compositionally biased region" description="Gly residues" evidence="1">
    <location>
        <begin position="101"/>
        <end position="115"/>
    </location>
</feature>
<evidence type="ECO:0000259" key="2">
    <source>
        <dbReference type="PROSITE" id="PS51459"/>
    </source>
</evidence>
<feature type="compositionally biased region" description="Acidic residues" evidence="1">
    <location>
        <begin position="179"/>
        <end position="190"/>
    </location>
</feature>
<dbReference type="AlphaFoldDB" id="A0A4D9CYK9"/>
<feature type="compositionally biased region" description="Basic and acidic residues" evidence="1">
    <location>
        <begin position="431"/>
        <end position="443"/>
    </location>
</feature>
<feature type="compositionally biased region" description="Basic and acidic residues" evidence="1">
    <location>
        <begin position="16"/>
        <end position="33"/>
    </location>
</feature>
<organism evidence="3 4">
    <name type="scientific">Nannochloropsis salina CCMP1776</name>
    <dbReference type="NCBI Taxonomy" id="1027361"/>
    <lineage>
        <taxon>Eukaryota</taxon>
        <taxon>Sar</taxon>
        <taxon>Stramenopiles</taxon>
        <taxon>Ochrophyta</taxon>
        <taxon>Eustigmatophyceae</taxon>
        <taxon>Eustigmatales</taxon>
        <taxon>Monodopsidaceae</taxon>
        <taxon>Microchloropsis</taxon>
        <taxon>Microchloropsis salina</taxon>
    </lineage>
</organism>
<dbReference type="SUPFAM" id="SSF140931">
    <property type="entry name" value="Fic-like"/>
    <property type="match status" value="1"/>
</dbReference>
<accession>A0A4D9CYK9</accession>
<feature type="region of interest" description="Disordered" evidence="1">
    <location>
        <begin position="172"/>
        <end position="194"/>
    </location>
</feature>
<dbReference type="OrthoDB" id="20872at2759"/>
<evidence type="ECO:0000313" key="4">
    <source>
        <dbReference type="Proteomes" id="UP000355283"/>
    </source>
</evidence>
<dbReference type="Proteomes" id="UP000355283">
    <property type="component" value="Unassembled WGS sequence"/>
</dbReference>
<dbReference type="PROSITE" id="PS51459">
    <property type="entry name" value="FIDO"/>
    <property type="match status" value="1"/>
</dbReference>
<dbReference type="Gene3D" id="1.10.3290.10">
    <property type="entry name" value="Fido-like domain"/>
    <property type="match status" value="1"/>
</dbReference>
<feature type="region of interest" description="Disordered" evidence="1">
    <location>
        <begin position="1"/>
        <end position="77"/>
    </location>
</feature>
<keyword evidence="4" id="KW-1185">Reference proteome</keyword>
<evidence type="ECO:0000256" key="1">
    <source>
        <dbReference type="SAM" id="MobiDB-lite"/>
    </source>
</evidence>
<feature type="region of interest" description="Disordered" evidence="1">
    <location>
        <begin position="421"/>
        <end position="449"/>
    </location>
</feature>
<comment type="caution">
    <text evidence="3">The sequence shown here is derived from an EMBL/GenBank/DDBJ whole genome shotgun (WGS) entry which is preliminary data.</text>
</comment>
<dbReference type="Pfam" id="PF02661">
    <property type="entry name" value="Fic"/>
    <property type="match status" value="1"/>
</dbReference>
<dbReference type="InterPro" id="IPR003812">
    <property type="entry name" value="Fido"/>
</dbReference>